<dbReference type="EMBL" id="FOWD01000029">
    <property type="protein sequence ID" value="SFO47253.1"/>
    <property type="molecule type" value="Genomic_DNA"/>
</dbReference>
<evidence type="ECO:0000313" key="3">
    <source>
        <dbReference type="EMBL" id="SFO47253.1"/>
    </source>
</evidence>
<dbReference type="AlphaFoldDB" id="A0A1I5HG90"/>
<dbReference type="InterPro" id="IPR010724">
    <property type="entry name" value="RepA_N"/>
</dbReference>
<reference evidence="3 4" key="1">
    <citation type="submission" date="2016-10" db="EMBL/GenBank/DDBJ databases">
        <authorList>
            <person name="de Groot N.N."/>
        </authorList>
    </citation>
    <scope>NUCLEOTIDE SEQUENCE [LARGE SCALE GENOMIC DNA]</scope>
    <source>
        <strain evidence="3 4">DSM 1283</strain>
    </source>
</reference>
<dbReference type="InterPro" id="IPR046059">
    <property type="entry name" value="DUF6017"/>
</dbReference>
<gene>
    <name evidence="3" type="ORF">SAMN04489757_12941</name>
</gene>
<dbReference type="OrthoDB" id="9803733at2"/>
<feature type="domain" description="Replication initiator A N-terminal" evidence="1">
    <location>
        <begin position="16"/>
        <end position="89"/>
    </location>
</feature>
<sequence length="289" mass="33871">MQFDYFYPEESENYVFYRTPKVLCTDKRFRGLSSDAKLLYGILLDRIQLSKKNRWIDEEGHVYVYMTIESIEQALGRCHQKSCKVLKELVNFGLVEQKKQGLGKPTKLYVHNFGRVWDANLQKYETHTHGSMQDIPAEVCDSYSNNTEINNTDKSDINPILSGRDVDKDERSDYREYLIEQLDMAVLYERYPYDREILDAILDMMLDVICSKRKTIRIAGDDKPVNVVRSQFMKLNGMHVEYVMGCLKNNPTKVRNIKQYLLATIYNAPLTMQSYYQAWVNNDMAEGRI</sequence>
<keyword evidence="4" id="KW-1185">Reference proteome</keyword>
<dbReference type="STRING" id="1527.SAMN04489757_12941"/>
<evidence type="ECO:0000313" key="4">
    <source>
        <dbReference type="Proteomes" id="UP000198806"/>
    </source>
</evidence>
<protein>
    <submittedName>
        <fullName evidence="3">Replication initiator protein A (RepA) N-terminus</fullName>
    </submittedName>
</protein>
<dbReference type="Proteomes" id="UP000198806">
    <property type="component" value="Unassembled WGS sequence"/>
</dbReference>
<dbReference type="Pfam" id="PF06970">
    <property type="entry name" value="RepA_N"/>
    <property type="match status" value="1"/>
</dbReference>
<proteinExistence type="predicted"/>
<evidence type="ECO:0000259" key="2">
    <source>
        <dbReference type="Pfam" id="PF19481"/>
    </source>
</evidence>
<accession>A0A1I5HG90</accession>
<name>A0A1I5HG90_9FIRM</name>
<feature type="domain" description="DUF6017" evidence="2">
    <location>
        <begin position="168"/>
        <end position="287"/>
    </location>
</feature>
<organism evidence="3 4">
    <name type="scientific">Anaerocolumna aminovalerica</name>
    <dbReference type="NCBI Taxonomy" id="1527"/>
    <lineage>
        <taxon>Bacteria</taxon>
        <taxon>Bacillati</taxon>
        <taxon>Bacillota</taxon>
        <taxon>Clostridia</taxon>
        <taxon>Lachnospirales</taxon>
        <taxon>Lachnospiraceae</taxon>
        <taxon>Anaerocolumna</taxon>
    </lineage>
</organism>
<dbReference type="Pfam" id="PF19481">
    <property type="entry name" value="DUF6017"/>
    <property type="match status" value="1"/>
</dbReference>
<dbReference type="RefSeq" id="WP_091687650.1">
    <property type="nucleotide sequence ID" value="NZ_BAABFM010000010.1"/>
</dbReference>
<evidence type="ECO:0000259" key="1">
    <source>
        <dbReference type="Pfam" id="PF06970"/>
    </source>
</evidence>